<evidence type="ECO:0000259" key="3">
    <source>
        <dbReference type="PROSITE" id="PS50177"/>
    </source>
</evidence>
<dbReference type="InterPro" id="IPR018222">
    <property type="entry name" value="Nuclear_transport_factor_2_euk"/>
</dbReference>
<keyword evidence="1" id="KW-0694">RNA-binding</keyword>
<dbReference type="FunFam" id="3.10.450.50:FF:000017">
    <property type="entry name" value="UBP3-associated protein BRE5"/>
    <property type="match status" value="1"/>
</dbReference>
<dbReference type="PROSITE" id="PS50177">
    <property type="entry name" value="NTF2_DOMAIN"/>
    <property type="match status" value="1"/>
</dbReference>
<feature type="region of interest" description="Disordered" evidence="2">
    <location>
        <begin position="155"/>
        <end position="325"/>
    </location>
</feature>
<feature type="compositionally biased region" description="Basic and acidic residues" evidence="2">
    <location>
        <begin position="302"/>
        <end position="314"/>
    </location>
</feature>
<dbReference type="AlphaFoldDB" id="A0A1G4JPP7"/>
<proteinExistence type="predicted"/>
<name>A0A1G4JPP7_9SACH</name>
<sequence length="484" mass="54085">MTSIENLPEIGYAFLKTYYQRMHQDPSKVHHLYSTTAEVTHVNYQSEWNTNDEQLPTVKLIGKENISKFYTRHSKKVRSIQVKIDTCDFQSAGANNSSILILAVGEMCWSNTPSFRFCQSFLLAPVPSNPKIYDLTNDILHFIPQPLLELGRLTTERTEDTTSKQAAENTKAPENKEQETLVEAPIAQKPQEQEVKGADKKSEQSKLVTVEVPAKSSKNTESEKEASRTEHKKPEPALKTAIEELNIKEFPEKLEDSSAANGKLPQQSGEDETVTESKEAVFSISNETTNDETLETTNNKTVETERPSTPEPAKKMNWASKLAASESKDVPNVVTKYIRAEPDAAQPPKKISDRKSVSPSGIPREGREGKNLKKKQFNFVNKDGYYPVYVKGTGGVTDDQLVRALESEFGVVRKISSQETFAVVDFEDQRCQTEAIEKGTLKVNNVEVHMEPKTIRKSSPFSAAASTPASGQRFSKKHVNKKKA</sequence>
<dbReference type="InterPro" id="IPR032710">
    <property type="entry name" value="NTF2-like_dom_sf"/>
</dbReference>
<dbReference type="GO" id="GO:1990904">
    <property type="term" value="C:ribonucleoprotein complex"/>
    <property type="evidence" value="ECO:0007669"/>
    <property type="project" value="TreeGrafter"/>
</dbReference>
<keyword evidence="5" id="KW-1185">Reference proteome</keyword>
<feature type="region of interest" description="Disordered" evidence="2">
    <location>
        <begin position="339"/>
        <end position="373"/>
    </location>
</feature>
<feature type="compositionally biased region" description="Basic residues" evidence="2">
    <location>
        <begin position="474"/>
        <end position="484"/>
    </location>
</feature>
<protein>
    <submittedName>
        <fullName evidence="4">LAME_0F00408g1_1</fullName>
    </submittedName>
</protein>
<dbReference type="GO" id="GO:0003729">
    <property type="term" value="F:mRNA binding"/>
    <property type="evidence" value="ECO:0007669"/>
    <property type="project" value="TreeGrafter"/>
</dbReference>
<dbReference type="PANTHER" id="PTHR10693:SF20">
    <property type="entry name" value="AT27578P"/>
    <property type="match status" value="1"/>
</dbReference>
<dbReference type="GO" id="GO:0005829">
    <property type="term" value="C:cytosol"/>
    <property type="evidence" value="ECO:0007669"/>
    <property type="project" value="TreeGrafter"/>
</dbReference>
<dbReference type="EMBL" id="LT598477">
    <property type="protein sequence ID" value="SCU92541.1"/>
    <property type="molecule type" value="Genomic_DNA"/>
</dbReference>
<feature type="compositionally biased region" description="Low complexity" evidence="2">
    <location>
        <begin position="458"/>
        <end position="470"/>
    </location>
</feature>
<dbReference type="Pfam" id="PF02136">
    <property type="entry name" value="NTF2"/>
    <property type="match status" value="1"/>
</dbReference>
<accession>A0A1G4JPP7</accession>
<dbReference type="Proteomes" id="UP000191144">
    <property type="component" value="Chromosome F"/>
</dbReference>
<feature type="compositionally biased region" description="Polar residues" evidence="2">
    <location>
        <begin position="258"/>
        <end position="268"/>
    </location>
</feature>
<feature type="compositionally biased region" description="Basic and acidic residues" evidence="2">
    <location>
        <begin position="218"/>
        <end position="256"/>
    </location>
</feature>
<evidence type="ECO:0000256" key="2">
    <source>
        <dbReference type="SAM" id="MobiDB-lite"/>
    </source>
</evidence>
<evidence type="ECO:0000313" key="4">
    <source>
        <dbReference type="EMBL" id="SCU92541.1"/>
    </source>
</evidence>
<dbReference type="InterPro" id="IPR039539">
    <property type="entry name" value="Ras_GTPase_bind_prot"/>
</dbReference>
<gene>
    <name evidence="4" type="ORF">LAME_0F00408G</name>
</gene>
<dbReference type="GO" id="GO:0034517">
    <property type="term" value="P:ribophagy"/>
    <property type="evidence" value="ECO:0007669"/>
    <property type="project" value="TreeGrafter"/>
</dbReference>
<evidence type="ECO:0000313" key="5">
    <source>
        <dbReference type="Proteomes" id="UP000191144"/>
    </source>
</evidence>
<evidence type="ECO:0000256" key="1">
    <source>
        <dbReference type="ARBA" id="ARBA00022884"/>
    </source>
</evidence>
<dbReference type="GO" id="GO:1990861">
    <property type="term" value="C:Ubp3-Bre5 deubiquitination complex"/>
    <property type="evidence" value="ECO:0007669"/>
    <property type="project" value="TreeGrafter"/>
</dbReference>
<feature type="compositionally biased region" description="Basic and acidic residues" evidence="2">
    <location>
        <begin position="191"/>
        <end position="204"/>
    </location>
</feature>
<organism evidence="4 5">
    <name type="scientific">Lachancea meyersii CBS 8951</name>
    <dbReference type="NCBI Taxonomy" id="1266667"/>
    <lineage>
        <taxon>Eukaryota</taxon>
        <taxon>Fungi</taxon>
        <taxon>Dikarya</taxon>
        <taxon>Ascomycota</taxon>
        <taxon>Saccharomycotina</taxon>
        <taxon>Saccharomycetes</taxon>
        <taxon>Saccharomycetales</taxon>
        <taxon>Saccharomycetaceae</taxon>
        <taxon>Lachancea</taxon>
    </lineage>
</organism>
<feature type="region of interest" description="Disordered" evidence="2">
    <location>
        <begin position="455"/>
        <end position="484"/>
    </location>
</feature>
<dbReference type="PANTHER" id="PTHR10693">
    <property type="entry name" value="RAS GTPASE-ACTIVATING PROTEIN-BINDING PROTEIN"/>
    <property type="match status" value="1"/>
</dbReference>
<dbReference type="Gene3D" id="3.10.450.50">
    <property type="match status" value="1"/>
</dbReference>
<dbReference type="InterPro" id="IPR002075">
    <property type="entry name" value="NTF2_dom"/>
</dbReference>
<dbReference type="GO" id="GO:0016579">
    <property type="term" value="P:protein deubiquitination"/>
    <property type="evidence" value="ECO:0007669"/>
    <property type="project" value="TreeGrafter"/>
</dbReference>
<dbReference type="OrthoDB" id="339151at2759"/>
<feature type="domain" description="NTF2" evidence="3">
    <location>
        <begin position="10"/>
        <end position="142"/>
    </location>
</feature>
<reference evidence="5" key="1">
    <citation type="submission" date="2016-03" db="EMBL/GenBank/DDBJ databases">
        <authorList>
            <person name="Devillers Hugo."/>
        </authorList>
    </citation>
    <scope>NUCLEOTIDE SEQUENCE [LARGE SCALE GENOMIC DNA]</scope>
</reference>
<dbReference type="SUPFAM" id="SSF54427">
    <property type="entry name" value="NTF2-like"/>
    <property type="match status" value="1"/>
</dbReference>